<dbReference type="Gene3D" id="1.10.10.10">
    <property type="entry name" value="Winged helix-like DNA-binding domain superfamily/Winged helix DNA-binding domain"/>
    <property type="match status" value="1"/>
</dbReference>
<organism evidence="6 7">
    <name type="scientific">Hymenobacter edaphi</name>
    <dbReference type="NCBI Taxonomy" id="2211146"/>
    <lineage>
        <taxon>Bacteria</taxon>
        <taxon>Pseudomonadati</taxon>
        <taxon>Bacteroidota</taxon>
        <taxon>Cytophagia</taxon>
        <taxon>Cytophagales</taxon>
        <taxon>Hymenobacteraceae</taxon>
        <taxon>Hymenobacter</taxon>
    </lineage>
</organism>
<dbReference type="InterPro" id="IPR000847">
    <property type="entry name" value="LysR_HTH_N"/>
</dbReference>
<dbReference type="AlphaFoldDB" id="A0A328BI94"/>
<evidence type="ECO:0000313" key="6">
    <source>
        <dbReference type="EMBL" id="RAK66191.1"/>
    </source>
</evidence>
<feature type="domain" description="HTH lysR-type" evidence="5">
    <location>
        <begin position="1"/>
        <end position="58"/>
    </location>
</feature>
<dbReference type="InterPro" id="IPR036390">
    <property type="entry name" value="WH_DNA-bd_sf"/>
</dbReference>
<comment type="similarity">
    <text evidence="1">Belongs to the LysR transcriptional regulatory family.</text>
</comment>
<evidence type="ECO:0000313" key="7">
    <source>
        <dbReference type="Proteomes" id="UP000248553"/>
    </source>
</evidence>
<dbReference type="InterPro" id="IPR036388">
    <property type="entry name" value="WH-like_DNA-bd_sf"/>
</dbReference>
<dbReference type="Pfam" id="PF03466">
    <property type="entry name" value="LysR_substrate"/>
    <property type="match status" value="1"/>
</dbReference>
<keyword evidence="4" id="KW-0804">Transcription</keyword>
<keyword evidence="7" id="KW-1185">Reference proteome</keyword>
<evidence type="ECO:0000256" key="3">
    <source>
        <dbReference type="ARBA" id="ARBA00023125"/>
    </source>
</evidence>
<dbReference type="Gene3D" id="3.40.190.290">
    <property type="match status" value="1"/>
</dbReference>
<dbReference type="GO" id="GO:0003700">
    <property type="term" value="F:DNA-binding transcription factor activity"/>
    <property type="evidence" value="ECO:0007669"/>
    <property type="project" value="InterPro"/>
</dbReference>
<reference evidence="7" key="1">
    <citation type="submission" date="2018-05" db="EMBL/GenBank/DDBJ databases">
        <authorList>
            <person name="Nie L."/>
        </authorList>
    </citation>
    <scope>NUCLEOTIDE SEQUENCE [LARGE SCALE GENOMIC DNA]</scope>
    <source>
        <strain evidence="7">NL</strain>
    </source>
</reference>
<dbReference type="InterPro" id="IPR005119">
    <property type="entry name" value="LysR_subst-bd"/>
</dbReference>
<evidence type="ECO:0000256" key="1">
    <source>
        <dbReference type="ARBA" id="ARBA00009437"/>
    </source>
</evidence>
<dbReference type="GO" id="GO:0000976">
    <property type="term" value="F:transcription cis-regulatory region binding"/>
    <property type="evidence" value="ECO:0007669"/>
    <property type="project" value="TreeGrafter"/>
</dbReference>
<dbReference type="SUPFAM" id="SSF46785">
    <property type="entry name" value="Winged helix' DNA-binding domain"/>
    <property type="match status" value="1"/>
</dbReference>
<dbReference type="PROSITE" id="PS50931">
    <property type="entry name" value="HTH_LYSR"/>
    <property type="match status" value="1"/>
</dbReference>
<dbReference type="OrthoDB" id="9785745at2"/>
<evidence type="ECO:0000259" key="5">
    <source>
        <dbReference type="PROSITE" id="PS50931"/>
    </source>
</evidence>
<evidence type="ECO:0000256" key="2">
    <source>
        <dbReference type="ARBA" id="ARBA00023015"/>
    </source>
</evidence>
<dbReference type="EMBL" id="QHKM01000004">
    <property type="protein sequence ID" value="RAK66191.1"/>
    <property type="molecule type" value="Genomic_DNA"/>
</dbReference>
<proteinExistence type="inferred from homology"/>
<accession>A0A328BI94</accession>
<dbReference type="PANTHER" id="PTHR30126:SF39">
    <property type="entry name" value="HTH-TYPE TRANSCRIPTIONAL REGULATOR CYSL"/>
    <property type="match status" value="1"/>
</dbReference>
<sequence>MLSTQHEVFLEVARRLSFTKAGQSLFLSQSAVSKQVKALEEYYQVGLFERLGNTVALTPAGQLLYRKLLQAQQLQAELRAEMAALSPRFTPDIHMVIGASTTVSLYVLPAVLSGYLAEHPHTQLTLKNRNSENILKALLDHEIDLGVIEGIHRVSNVTYTPLLTDDVVAVCSARNPLRHQQLALTDLYRVPLALREAGSGTLAVLEQALQAQRIRLADLRVQVRLGGTEALKNFVRVDDQVLAFLPRQAVARALAAGELAEVTVRDLPLKRHFEFIQRRGTENLAPFREFMQFALRYYSERE</sequence>
<dbReference type="RefSeq" id="WP_111479100.1">
    <property type="nucleotide sequence ID" value="NZ_QHKM01000004.1"/>
</dbReference>
<dbReference type="Pfam" id="PF00126">
    <property type="entry name" value="HTH_1"/>
    <property type="match status" value="1"/>
</dbReference>
<comment type="caution">
    <text evidence="6">The sequence shown here is derived from an EMBL/GenBank/DDBJ whole genome shotgun (WGS) entry which is preliminary data.</text>
</comment>
<protein>
    <submittedName>
        <fullName evidence="6">LysR family transcriptional regulator</fullName>
    </submittedName>
</protein>
<keyword evidence="2" id="KW-0805">Transcription regulation</keyword>
<dbReference type="Proteomes" id="UP000248553">
    <property type="component" value="Unassembled WGS sequence"/>
</dbReference>
<dbReference type="PRINTS" id="PR00039">
    <property type="entry name" value="HTHLYSR"/>
</dbReference>
<gene>
    <name evidence="6" type="ORF">DLM85_13180</name>
</gene>
<keyword evidence="3" id="KW-0238">DNA-binding</keyword>
<dbReference type="PANTHER" id="PTHR30126">
    <property type="entry name" value="HTH-TYPE TRANSCRIPTIONAL REGULATOR"/>
    <property type="match status" value="1"/>
</dbReference>
<evidence type="ECO:0000256" key="4">
    <source>
        <dbReference type="ARBA" id="ARBA00023163"/>
    </source>
</evidence>
<name>A0A328BI94_9BACT</name>
<dbReference type="SUPFAM" id="SSF53850">
    <property type="entry name" value="Periplasmic binding protein-like II"/>
    <property type="match status" value="1"/>
</dbReference>